<organism evidence="2 3">
    <name type="scientific">Azomonas macrocytogenes</name>
    <name type="common">Azotobacter macrocytogenes</name>
    <dbReference type="NCBI Taxonomy" id="69962"/>
    <lineage>
        <taxon>Bacteria</taxon>
        <taxon>Pseudomonadati</taxon>
        <taxon>Pseudomonadota</taxon>
        <taxon>Gammaproteobacteria</taxon>
        <taxon>Pseudomonadales</taxon>
        <taxon>Pseudomonadaceae</taxon>
        <taxon>Azomonas</taxon>
    </lineage>
</organism>
<evidence type="ECO:0000313" key="2">
    <source>
        <dbReference type="EMBL" id="MBB3102992.1"/>
    </source>
</evidence>
<evidence type="ECO:0000259" key="1">
    <source>
        <dbReference type="Pfam" id="PF13356"/>
    </source>
</evidence>
<reference evidence="2 3" key="1">
    <citation type="submission" date="2020-08" db="EMBL/GenBank/DDBJ databases">
        <title>Genomic Encyclopedia of Type Strains, Phase III (KMG-III): the genomes of soil and plant-associated and newly described type strains.</title>
        <authorList>
            <person name="Whitman W."/>
        </authorList>
    </citation>
    <scope>NUCLEOTIDE SEQUENCE [LARGE SCALE GENOMIC DNA]</scope>
    <source>
        <strain evidence="2 3">CECT 4462</strain>
    </source>
</reference>
<dbReference type="Gene3D" id="3.30.160.390">
    <property type="entry name" value="Integrase, DNA-binding domain"/>
    <property type="match status" value="1"/>
</dbReference>
<dbReference type="Pfam" id="PF13356">
    <property type="entry name" value="Arm-DNA-bind_3"/>
    <property type="match status" value="1"/>
</dbReference>
<evidence type="ECO:0000313" key="3">
    <source>
        <dbReference type="Proteomes" id="UP000549250"/>
    </source>
</evidence>
<sequence length="85" mass="9763">MRHRLNSKYPASTLKNARLKRDEAAHLVALGQSPTQKKQQEKVTGPEDFTVAEFAERFFKDIQSPYIGKKPIKDVTAEDVLHIWL</sequence>
<keyword evidence="3" id="KW-1185">Reference proteome</keyword>
<comment type="caution">
    <text evidence="2">The sequence shown here is derived from an EMBL/GenBank/DDBJ whole genome shotgun (WGS) entry which is preliminary data.</text>
</comment>
<gene>
    <name evidence="2" type="ORF">FHR87_001387</name>
</gene>
<proteinExistence type="predicted"/>
<accession>A0A839T0T2</accession>
<dbReference type="InterPro" id="IPR038488">
    <property type="entry name" value="Integrase_DNA-bd_sf"/>
</dbReference>
<protein>
    <recommendedName>
        <fullName evidence="1">Integrase DNA-binding domain-containing protein</fullName>
    </recommendedName>
</protein>
<dbReference type="Proteomes" id="UP000549250">
    <property type="component" value="Unassembled WGS sequence"/>
</dbReference>
<name>A0A839T0T2_AZOMA</name>
<dbReference type="InterPro" id="IPR025166">
    <property type="entry name" value="Integrase_DNA_bind_dom"/>
</dbReference>
<dbReference type="AlphaFoldDB" id="A0A839T0T2"/>
<dbReference type="EMBL" id="JACHXI010000005">
    <property type="protein sequence ID" value="MBB3102992.1"/>
    <property type="molecule type" value="Genomic_DNA"/>
</dbReference>
<feature type="domain" description="Integrase DNA-binding" evidence="1">
    <location>
        <begin position="8"/>
        <end position="41"/>
    </location>
</feature>
<dbReference type="RefSeq" id="WP_221189754.1">
    <property type="nucleotide sequence ID" value="NZ_JACHXI010000005.1"/>
</dbReference>